<protein>
    <recommendedName>
        <fullName evidence="2">Plasmid stabilization system</fullName>
    </recommendedName>
</protein>
<name>A0A1W1CKZ4_9ZZZZ</name>
<dbReference type="EMBL" id="FPHM01000099">
    <property type="protein sequence ID" value="SFV66372.1"/>
    <property type="molecule type" value="Genomic_DNA"/>
</dbReference>
<dbReference type="InterPro" id="IPR035093">
    <property type="entry name" value="RelE/ParE_toxin_dom_sf"/>
</dbReference>
<dbReference type="AlphaFoldDB" id="A0A1W1CKZ4"/>
<organism evidence="1">
    <name type="scientific">hydrothermal vent metagenome</name>
    <dbReference type="NCBI Taxonomy" id="652676"/>
    <lineage>
        <taxon>unclassified sequences</taxon>
        <taxon>metagenomes</taxon>
        <taxon>ecological metagenomes</taxon>
    </lineage>
</organism>
<dbReference type="Gene3D" id="3.30.2310.20">
    <property type="entry name" value="RelE-like"/>
    <property type="match status" value="1"/>
</dbReference>
<reference evidence="1" key="1">
    <citation type="submission" date="2016-10" db="EMBL/GenBank/DDBJ databases">
        <authorList>
            <person name="de Groot N.N."/>
        </authorList>
    </citation>
    <scope>NUCLEOTIDE SEQUENCE</scope>
</reference>
<evidence type="ECO:0000313" key="1">
    <source>
        <dbReference type="EMBL" id="SFV66372.1"/>
    </source>
</evidence>
<proteinExistence type="predicted"/>
<gene>
    <name evidence="1" type="ORF">MNB_SV-13-1112</name>
</gene>
<accession>A0A1W1CKZ4</accession>
<sequence length="117" mass="13604">MIASIQFLALAQNELDDIFQAYEFKEEGLGYRFVNEIKCTIQLLKSYEHIGTKSSEHTQKFLIKGFPYALIFSKIEEKILILSIMNLHKKPIHWATKSVSEYSTCRISTLPEALYIR</sequence>
<evidence type="ECO:0008006" key="2">
    <source>
        <dbReference type="Google" id="ProtNLM"/>
    </source>
</evidence>